<protein>
    <recommendedName>
        <fullName evidence="7">Phytocyanin domain-containing protein</fullName>
    </recommendedName>
</protein>
<reference evidence="9" key="1">
    <citation type="submission" date="2024-06" db="EMBL/GenBank/DDBJ databases">
        <authorList>
            <person name="Ryan C."/>
        </authorList>
    </citation>
    <scope>NUCLEOTIDE SEQUENCE [LARGE SCALE GENOMIC DNA]</scope>
</reference>
<evidence type="ECO:0000313" key="9">
    <source>
        <dbReference type="Proteomes" id="UP001497457"/>
    </source>
</evidence>
<name>A0ABC9FE56_9POAL</name>
<dbReference type="InterPro" id="IPR008972">
    <property type="entry name" value="Cupredoxin"/>
</dbReference>
<keyword evidence="3" id="KW-0325">Glycoprotein</keyword>
<feature type="region of interest" description="Disordered" evidence="6">
    <location>
        <begin position="1"/>
        <end position="34"/>
    </location>
</feature>
<dbReference type="Pfam" id="PF02298">
    <property type="entry name" value="Cu_bind_like"/>
    <property type="match status" value="1"/>
</dbReference>
<dbReference type="PANTHER" id="PTHR33021">
    <property type="entry name" value="BLUE COPPER PROTEIN"/>
    <property type="match status" value="1"/>
</dbReference>
<dbReference type="CDD" id="cd11017">
    <property type="entry name" value="Phytocyanin_like_1"/>
    <property type="match status" value="1"/>
</dbReference>
<evidence type="ECO:0000256" key="4">
    <source>
        <dbReference type="ARBA" id="ARBA00035011"/>
    </source>
</evidence>
<accession>A0ABC9FE56</accession>
<evidence type="ECO:0000256" key="5">
    <source>
        <dbReference type="ARBA" id="ARBA00037626"/>
    </source>
</evidence>
<evidence type="ECO:0000256" key="2">
    <source>
        <dbReference type="ARBA" id="ARBA00023157"/>
    </source>
</evidence>
<evidence type="ECO:0000256" key="3">
    <source>
        <dbReference type="ARBA" id="ARBA00023180"/>
    </source>
</evidence>
<reference evidence="8 9" key="2">
    <citation type="submission" date="2024-10" db="EMBL/GenBank/DDBJ databases">
        <authorList>
            <person name="Ryan C."/>
        </authorList>
    </citation>
    <scope>NUCLEOTIDE SEQUENCE [LARGE SCALE GENOMIC DNA]</scope>
</reference>
<dbReference type="Proteomes" id="UP001497457">
    <property type="component" value="Chromosome 6rd"/>
</dbReference>
<dbReference type="InterPro" id="IPR039391">
    <property type="entry name" value="Phytocyanin-like"/>
</dbReference>
<dbReference type="SUPFAM" id="SSF49503">
    <property type="entry name" value="Cupredoxins"/>
    <property type="match status" value="1"/>
</dbReference>
<dbReference type="InterPro" id="IPR003245">
    <property type="entry name" value="Phytocyanin_dom"/>
</dbReference>
<dbReference type="PROSITE" id="PS51485">
    <property type="entry name" value="PHYTOCYANIN"/>
    <property type="match status" value="1"/>
</dbReference>
<dbReference type="AlphaFoldDB" id="A0ABC9FE56"/>
<keyword evidence="2" id="KW-1015">Disulfide bond</keyword>
<comment type="function">
    <text evidence="5">May act as a carbohydrate transporter.</text>
</comment>
<keyword evidence="9" id="KW-1185">Reference proteome</keyword>
<proteinExistence type="inferred from homology"/>
<evidence type="ECO:0000256" key="1">
    <source>
        <dbReference type="ARBA" id="ARBA00022729"/>
    </source>
</evidence>
<comment type="similarity">
    <text evidence="4">Belongs to the early nodulin-like (ENODL) family.</text>
</comment>
<evidence type="ECO:0000256" key="6">
    <source>
        <dbReference type="SAM" id="MobiDB-lite"/>
    </source>
</evidence>
<keyword evidence="1" id="KW-0732">Signal</keyword>
<dbReference type="FunFam" id="2.60.40.420:FF:000018">
    <property type="entry name" value="Lamin-like protein"/>
    <property type="match status" value="1"/>
</dbReference>
<feature type="domain" description="Phytocyanin" evidence="7">
    <location>
        <begin position="136"/>
        <end position="234"/>
    </location>
</feature>
<evidence type="ECO:0000313" key="8">
    <source>
        <dbReference type="EMBL" id="CAL5072877.1"/>
    </source>
</evidence>
<gene>
    <name evidence="8" type="ORF">URODEC1_LOCUS104258</name>
</gene>
<organism evidence="8 9">
    <name type="scientific">Urochloa decumbens</name>
    <dbReference type="NCBI Taxonomy" id="240449"/>
    <lineage>
        <taxon>Eukaryota</taxon>
        <taxon>Viridiplantae</taxon>
        <taxon>Streptophyta</taxon>
        <taxon>Embryophyta</taxon>
        <taxon>Tracheophyta</taxon>
        <taxon>Spermatophyta</taxon>
        <taxon>Magnoliopsida</taxon>
        <taxon>Liliopsida</taxon>
        <taxon>Poales</taxon>
        <taxon>Poaceae</taxon>
        <taxon>PACMAD clade</taxon>
        <taxon>Panicoideae</taxon>
        <taxon>Panicodae</taxon>
        <taxon>Paniceae</taxon>
        <taxon>Melinidinae</taxon>
        <taxon>Urochloa</taxon>
    </lineage>
</organism>
<sequence>MVRTLKDDPSSQSSSPARRVGGMAPPENGGQGGLARKRIQFPPYLLKSSGVPAKRLATIHRKIILLLGPDTRSRKSATLLALLLSPLPAHTSPTCSPFSSLPFSAAQARPMRSPGAPAMPWLLVLAGFAADLSAATDHIVGANHGWNPNINYSLWSGNQTFYVGDLISFRYQKGTHNVFEVNETGYDNCTMAGVTGNWTSGKDFIPLPEARRYYFICGNGFCLQGMKVAVTVHPLQHNASSKGSNGGGAKEGEASAAALGARSFAWLVALAAAVAAFC</sequence>
<dbReference type="Gene3D" id="2.60.40.420">
    <property type="entry name" value="Cupredoxins - blue copper proteins"/>
    <property type="match status" value="1"/>
</dbReference>
<dbReference type="PANTHER" id="PTHR33021:SF13">
    <property type="entry name" value="OS09G0557900 PROTEIN"/>
    <property type="match status" value="1"/>
</dbReference>
<evidence type="ECO:0000259" key="7">
    <source>
        <dbReference type="PROSITE" id="PS51485"/>
    </source>
</evidence>
<dbReference type="EMBL" id="OZ075116">
    <property type="protein sequence ID" value="CAL5072877.1"/>
    <property type="molecule type" value="Genomic_DNA"/>
</dbReference>